<proteinExistence type="predicted"/>
<dbReference type="PANTHER" id="PTHR36834">
    <property type="entry name" value="MEMBRANE PROTEIN-RELATED"/>
    <property type="match status" value="1"/>
</dbReference>
<dbReference type="STRING" id="29341.RSJ17_19560"/>
<name>A0A0C1QZN6_9CLOT</name>
<feature type="transmembrane region" description="Helical" evidence="1">
    <location>
        <begin position="141"/>
        <end position="166"/>
    </location>
</feature>
<dbReference type="EMBL" id="AYSO01000016">
    <property type="protein sequence ID" value="KIE46572.1"/>
    <property type="molecule type" value="Genomic_DNA"/>
</dbReference>
<dbReference type="InterPro" id="IPR053150">
    <property type="entry name" value="Teicoplanin_resist-assoc"/>
</dbReference>
<feature type="transmembrane region" description="Helical" evidence="1">
    <location>
        <begin position="87"/>
        <end position="106"/>
    </location>
</feature>
<reference evidence="3 4" key="1">
    <citation type="journal article" date="2015" name="Infect. Genet. Evol.">
        <title>Genomic sequences of six botulinum neurotoxin-producing strains representing three clostridial species illustrate the mobility and diversity of botulinum neurotoxin genes.</title>
        <authorList>
            <person name="Smith T.J."/>
            <person name="Hill K.K."/>
            <person name="Xie G."/>
            <person name="Foley B.T."/>
            <person name="Williamson C.H."/>
            <person name="Foster J.T."/>
            <person name="Johnson S.L."/>
            <person name="Chertkov O."/>
            <person name="Teshima H."/>
            <person name="Gibbons H.S."/>
            <person name="Johnsky L.A."/>
            <person name="Karavis M.A."/>
            <person name="Smith L.A."/>
        </authorList>
    </citation>
    <scope>NUCLEOTIDE SEQUENCE [LARGE SCALE GENOMIC DNA]</scope>
    <source>
        <strain evidence="3 4">CDC 2741</strain>
    </source>
</reference>
<keyword evidence="1" id="KW-0812">Transmembrane</keyword>
<evidence type="ECO:0000313" key="4">
    <source>
        <dbReference type="Proteomes" id="UP000031366"/>
    </source>
</evidence>
<dbReference type="Proteomes" id="UP000031366">
    <property type="component" value="Unassembled WGS sequence"/>
</dbReference>
<dbReference type="RefSeq" id="WP_039632935.1">
    <property type="nucleotide sequence ID" value="NZ_AYSO01000016.1"/>
</dbReference>
<sequence length="172" mass="19200">MKKAGKILLYLYLIVLIWILLFKFSVSLNDVLNRAFSGEQLRHINLIPFGASGGIKEVVYNIIIFVPLGILIEIVNKKSSMVRDAIFILLFSLFIEVSQSILAVGATDITDLLTNTLGGILGILIYRSLRKVFNSEKLDVILIVIGIVLFVLAILFVLFLVFIMGVRIKFLG</sequence>
<dbReference type="PANTHER" id="PTHR36834:SF2">
    <property type="entry name" value="MEMBRANE PROTEIN"/>
    <property type="match status" value="1"/>
</dbReference>
<evidence type="ECO:0000313" key="3">
    <source>
        <dbReference type="EMBL" id="KIE46572.1"/>
    </source>
</evidence>
<accession>A0A0C1QZN6</accession>
<feature type="transmembrane region" description="Helical" evidence="1">
    <location>
        <begin position="58"/>
        <end position="75"/>
    </location>
</feature>
<protein>
    <submittedName>
        <fullName evidence="3">VanZ like family protein</fullName>
    </submittedName>
</protein>
<comment type="caution">
    <text evidence="3">The sequence shown here is derived from an EMBL/GenBank/DDBJ whole genome shotgun (WGS) entry which is preliminary data.</text>
</comment>
<feature type="domain" description="VanZ-like" evidence="2">
    <location>
        <begin position="10"/>
        <end position="129"/>
    </location>
</feature>
<evidence type="ECO:0000259" key="2">
    <source>
        <dbReference type="Pfam" id="PF04892"/>
    </source>
</evidence>
<keyword evidence="1" id="KW-0472">Membrane</keyword>
<dbReference type="AlphaFoldDB" id="A0A0C1QZN6"/>
<keyword evidence="4" id="KW-1185">Reference proteome</keyword>
<evidence type="ECO:0000256" key="1">
    <source>
        <dbReference type="SAM" id="Phobius"/>
    </source>
</evidence>
<dbReference type="OrthoDB" id="4822551at2"/>
<dbReference type="InterPro" id="IPR006976">
    <property type="entry name" value="VanZ-like"/>
</dbReference>
<organism evidence="3 4">
    <name type="scientific">Clostridium argentinense CDC 2741</name>
    <dbReference type="NCBI Taxonomy" id="1418104"/>
    <lineage>
        <taxon>Bacteria</taxon>
        <taxon>Bacillati</taxon>
        <taxon>Bacillota</taxon>
        <taxon>Clostridia</taxon>
        <taxon>Eubacteriales</taxon>
        <taxon>Clostridiaceae</taxon>
        <taxon>Clostridium</taxon>
    </lineage>
</organism>
<gene>
    <name evidence="3" type="ORF">U732_3276</name>
</gene>
<dbReference type="Pfam" id="PF04892">
    <property type="entry name" value="VanZ"/>
    <property type="match status" value="1"/>
</dbReference>
<feature type="transmembrane region" description="Helical" evidence="1">
    <location>
        <begin position="7"/>
        <end position="26"/>
    </location>
</feature>
<keyword evidence="1" id="KW-1133">Transmembrane helix</keyword>
<feature type="transmembrane region" description="Helical" evidence="1">
    <location>
        <begin position="112"/>
        <end position="129"/>
    </location>
</feature>